<dbReference type="PANTHER" id="PTHR22595">
    <property type="entry name" value="CHITINASE-RELATED"/>
    <property type="match status" value="1"/>
</dbReference>
<reference evidence="4 5" key="1">
    <citation type="journal article" date="2017" name="Environ. Microbiol.">
        <title>Decay of the glycolytic pathway and adaptation to intranuclear parasitism within Enterocytozoonidae microsporidia.</title>
        <authorList>
            <person name="Wiredu Boakye D."/>
            <person name="Jaroenlak P."/>
            <person name="Prachumwat A."/>
            <person name="Williams T.A."/>
            <person name="Bateman K.S."/>
            <person name="Itsathitphaisarn O."/>
            <person name="Sritunyalucksana K."/>
            <person name="Paszkiewicz K.H."/>
            <person name="Moore K.A."/>
            <person name="Stentiford G.D."/>
            <person name="Williams B.A."/>
        </authorList>
    </citation>
    <scope>NUCLEOTIDE SEQUENCE [LARGE SCALE GENOMIC DNA]</scope>
    <source>
        <strain evidence="4 5">TH1</strain>
    </source>
</reference>
<dbReference type="AlphaFoldDB" id="A0A1W0E7Q8"/>
<dbReference type="VEuPathDB" id="MicrosporidiaDB:EHP00_588"/>
<evidence type="ECO:0000256" key="2">
    <source>
        <dbReference type="ARBA" id="ARBA00023157"/>
    </source>
</evidence>
<comment type="caution">
    <text evidence="4">The sequence shown here is derived from an EMBL/GenBank/DDBJ whole genome shotgun (WGS) entry which is preliminary data.</text>
</comment>
<dbReference type="Gene3D" id="1.10.530.10">
    <property type="match status" value="1"/>
</dbReference>
<evidence type="ECO:0000313" key="5">
    <source>
        <dbReference type="Proteomes" id="UP000192758"/>
    </source>
</evidence>
<sequence length="291" mass="34356">MEIISYLKLVDILKTLKYPTENKKNITSVCNGINQDFTDTEEVAQFLSQLFHESFGLQKIVEENPPADGYIPKDFNTDFEEPEGDKEVDYYFLLEDQDEKNKWEEIKKEQSLKEAKELEKLKNFQELTQEEYNQLSPSKQKLYDSRLNLKNAVINCIEKQRSILKPSFKAIKNVNDEKISYIGRGFIQLTHTYNYERCSKDLFGNDLLLRKPWLVSTNPYLAYKVSFWYWNVFVRKEEYSADNFCNSTRAINPMELDPKNNLLHLAESRYEIYKKVASMLNIKRIASNDIL</sequence>
<keyword evidence="2" id="KW-1015">Disulfide bond</keyword>
<dbReference type="PANTHER" id="PTHR22595:SF79">
    <property type="entry name" value="CHITINASE 12"/>
    <property type="match status" value="1"/>
</dbReference>
<dbReference type="SUPFAM" id="SSF53955">
    <property type="entry name" value="Lysozyme-like"/>
    <property type="match status" value="1"/>
</dbReference>
<dbReference type="Pfam" id="PF00182">
    <property type="entry name" value="Glyco_hydro_19"/>
    <property type="match status" value="1"/>
</dbReference>
<dbReference type="GO" id="GO:0016998">
    <property type="term" value="P:cell wall macromolecule catabolic process"/>
    <property type="evidence" value="ECO:0007669"/>
    <property type="project" value="InterPro"/>
</dbReference>
<dbReference type="GO" id="GO:0006952">
    <property type="term" value="P:defense response"/>
    <property type="evidence" value="ECO:0007669"/>
    <property type="project" value="UniProtKB-KW"/>
</dbReference>
<dbReference type="GO" id="GO:0004568">
    <property type="term" value="F:chitinase activity"/>
    <property type="evidence" value="ECO:0007669"/>
    <property type="project" value="InterPro"/>
</dbReference>
<dbReference type="InterPro" id="IPR023346">
    <property type="entry name" value="Lysozyme-like_dom_sf"/>
</dbReference>
<dbReference type="OrthoDB" id="5985073at2759"/>
<organism evidence="4 5">
    <name type="scientific">Ecytonucleospora hepatopenaei</name>
    <dbReference type="NCBI Taxonomy" id="646526"/>
    <lineage>
        <taxon>Eukaryota</taxon>
        <taxon>Fungi</taxon>
        <taxon>Fungi incertae sedis</taxon>
        <taxon>Microsporidia</taxon>
        <taxon>Enterocytozoonidae</taxon>
        <taxon>Ecytonucleospora</taxon>
    </lineage>
</organism>
<feature type="domain" description="Glycoside hydrolase family 19 catalytic" evidence="3">
    <location>
        <begin position="175"/>
        <end position="232"/>
    </location>
</feature>
<gene>
    <name evidence="4" type="primary">Basic</name>
    <name evidence="4" type="ORF">EHP00_588</name>
</gene>
<accession>A0A1W0E7Q8</accession>
<evidence type="ECO:0000256" key="1">
    <source>
        <dbReference type="ARBA" id="ARBA00022821"/>
    </source>
</evidence>
<name>A0A1W0E7Q8_9MICR</name>
<evidence type="ECO:0000313" key="4">
    <source>
        <dbReference type="EMBL" id="OQS55268.1"/>
    </source>
</evidence>
<protein>
    <submittedName>
        <fullName evidence="4">Basic</fullName>
    </submittedName>
</protein>
<keyword evidence="5" id="KW-1185">Reference proteome</keyword>
<keyword evidence="1" id="KW-0611">Plant defense</keyword>
<dbReference type="InterPro" id="IPR000726">
    <property type="entry name" value="Glyco_hydro_19_cat"/>
</dbReference>
<dbReference type="Proteomes" id="UP000192758">
    <property type="component" value="Unassembled WGS sequence"/>
</dbReference>
<proteinExistence type="predicted"/>
<dbReference type="GO" id="GO:0006032">
    <property type="term" value="P:chitin catabolic process"/>
    <property type="evidence" value="ECO:0007669"/>
    <property type="project" value="InterPro"/>
</dbReference>
<dbReference type="EMBL" id="MNPJ01000012">
    <property type="protein sequence ID" value="OQS55268.1"/>
    <property type="molecule type" value="Genomic_DNA"/>
</dbReference>
<evidence type="ECO:0000259" key="3">
    <source>
        <dbReference type="Pfam" id="PF00182"/>
    </source>
</evidence>